<dbReference type="HAMAP" id="MF_01366">
    <property type="entry name" value="Ribosomal_uL13"/>
    <property type="match status" value="1"/>
</dbReference>
<dbReference type="NCBIfam" id="TIGR01077">
    <property type="entry name" value="L13_A_E"/>
    <property type="match status" value="1"/>
</dbReference>
<dbReference type="AlphaFoldDB" id="A0A2U9IUR8"/>
<dbReference type="Proteomes" id="UP000247586">
    <property type="component" value="Chromosome"/>
</dbReference>
<dbReference type="PIRSF" id="PIRSF002181">
    <property type="entry name" value="Ribosomal_L13"/>
    <property type="match status" value="1"/>
</dbReference>
<dbReference type="EMBL" id="CP029287">
    <property type="protein sequence ID" value="AWR99597.1"/>
    <property type="molecule type" value="Genomic_DNA"/>
</dbReference>
<dbReference type="RefSeq" id="WP_054836043.1">
    <property type="nucleotide sequence ID" value="NZ_BBBA01000001.1"/>
</dbReference>
<evidence type="ECO:0000256" key="4">
    <source>
        <dbReference type="HAMAP-Rule" id="MF_01366"/>
    </source>
</evidence>
<dbReference type="OrthoDB" id="7668at2157"/>
<dbReference type="InterPro" id="IPR005823">
    <property type="entry name" value="Ribosomal_uL13_bac-type"/>
</dbReference>
<dbReference type="KEGG" id="mhk:DFR87_07755"/>
<dbReference type="STRING" id="1293036.GCA_001315825_00171"/>
<reference evidence="5" key="1">
    <citation type="submission" date="2018-05" db="EMBL/GenBank/DDBJ databases">
        <title>Complete Genome Sequences of Extremely Thermoacidophilic, Metal-Mobilizing Type-Strain Members of the Archaeal Family Sulfolobaceae: Acidianus brierleyi DSM-1651T, Acidianus sulfidivorans DSM-18786T, Metallosphaera hakonensis DSM-7519T, and Metallosphaera prunae DSM-10039T.</title>
        <authorList>
            <person name="Counts J.A."/>
            <person name="Kelly R.M."/>
        </authorList>
    </citation>
    <scope>NUCLEOTIDE SEQUENCE [LARGE SCALE GENOMIC DNA]</scope>
    <source>
        <strain evidence="5">HO1-1</strain>
    </source>
</reference>
<dbReference type="CDD" id="cd00392">
    <property type="entry name" value="Ribosomal_L13"/>
    <property type="match status" value="1"/>
</dbReference>
<sequence>MSDLVIIDGENQILGRLASKVVGYLKEGKKVVILNSEKIVISGPRGRVVNGYMLIFGIGTLFNPYRLGMKRPRSPINIVKRTIRGMLPKTHKGTTMLKMVKVYVGVPKEFQGKEMIKLEESSAQRLKGKYVTVGELSKILGWRGNVN</sequence>
<dbReference type="GeneID" id="36835227"/>
<organism evidence="5 6">
    <name type="scientific">Metallosphaera hakonensis JCM 8857 = DSM 7519</name>
    <dbReference type="NCBI Taxonomy" id="1293036"/>
    <lineage>
        <taxon>Archaea</taxon>
        <taxon>Thermoproteota</taxon>
        <taxon>Thermoprotei</taxon>
        <taxon>Sulfolobales</taxon>
        <taxon>Sulfolobaceae</taxon>
        <taxon>Metallosphaera</taxon>
    </lineage>
</organism>
<dbReference type="Gene3D" id="3.90.1180.10">
    <property type="entry name" value="Ribosomal protein L13"/>
    <property type="match status" value="1"/>
</dbReference>
<evidence type="ECO:0000256" key="3">
    <source>
        <dbReference type="ARBA" id="ARBA00023274"/>
    </source>
</evidence>
<dbReference type="NCBIfam" id="NF005004">
    <property type="entry name" value="PRK06394.1"/>
    <property type="match status" value="1"/>
</dbReference>
<keyword evidence="2 4" id="KW-0689">Ribosomal protein</keyword>
<dbReference type="PANTHER" id="PTHR11545">
    <property type="entry name" value="RIBOSOMAL PROTEIN L13"/>
    <property type="match status" value="1"/>
</dbReference>
<dbReference type="PANTHER" id="PTHR11545:SF3">
    <property type="entry name" value="LARGE RIBOSOMAL SUBUNIT PROTEIN UL13"/>
    <property type="match status" value="1"/>
</dbReference>
<accession>A0A2U9IUR8</accession>
<dbReference type="GO" id="GO:0017148">
    <property type="term" value="P:negative regulation of translation"/>
    <property type="evidence" value="ECO:0007669"/>
    <property type="project" value="TreeGrafter"/>
</dbReference>
<comment type="similarity">
    <text evidence="1 4">Belongs to the universal ribosomal protein uL13 family.</text>
</comment>
<comment type="function">
    <text evidence="4">This protein is one of the early assembly proteins of the 50S ribosomal subunit, although it is not seen to bind rRNA by itself. It is important during the early stages of 50S assembly.</text>
</comment>
<dbReference type="InterPro" id="IPR005822">
    <property type="entry name" value="Ribosomal_uL13"/>
</dbReference>
<keyword evidence="3 4" id="KW-0687">Ribonucleoprotein</keyword>
<keyword evidence="6" id="KW-1185">Reference proteome</keyword>
<dbReference type="GO" id="GO:0022625">
    <property type="term" value="C:cytosolic large ribosomal subunit"/>
    <property type="evidence" value="ECO:0007669"/>
    <property type="project" value="UniProtKB-UniRule"/>
</dbReference>
<evidence type="ECO:0000256" key="1">
    <source>
        <dbReference type="ARBA" id="ARBA00006227"/>
    </source>
</evidence>
<proteinExistence type="inferred from homology"/>
<evidence type="ECO:0000313" key="5">
    <source>
        <dbReference type="EMBL" id="AWR99597.1"/>
    </source>
</evidence>
<dbReference type="GO" id="GO:0003735">
    <property type="term" value="F:structural constituent of ribosome"/>
    <property type="evidence" value="ECO:0007669"/>
    <property type="project" value="UniProtKB-UniRule"/>
</dbReference>
<dbReference type="SUPFAM" id="SSF52161">
    <property type="entry name" value="Ribosomal protein L13"/>
    <property type="match status" value="1"/>
</dbReference>
<protein>
    <recommendedName>
        <fullName evidence="4">Large ribosomal subunit protein uL13</fullName>
    </recommendedName>
</protein>
<dbReference type="InterPro" id="IPR005755">
    <property type="entry name" value="Ribosomal_uL13_euk/arc"/>
</dbReference>
<dbReference type="InterPro" id="IPR036899">
    <property type="entry name" value="Ribosomal_uL13_sf"/>
</dbReference>
<gene>
    <name evidence="4" type="primary">rpl13</name>
    <name evidence="5" type="ORF">DFR87_07755</name>
</gene>
<dbReference type="GO" id="GO:0006412">
    <property type="term" value="P:translation"/>
    <property type="evidence" value="ECO:0007669"/>
    <property type="project" value="UniProtKB-UniRule"/>
</dbReference>
<dbReference type="Pfam" id="PF00572">
    <property type="entry name" value="Ribosomal_L13"/>
    <property type="match status" value="1"/>
</dbReference>
<name>A0A2U9IUR8_9CREN</name>
<dbReference type="GO" id="GO:0003729">
    <property type="term" value="F:mRNA binding"/>
    <property type="evidence" value="ECO:0007669"/>
    <property type="project" value="TreeGrafter"/>
</dbReference>
<evidence type="ECO:0000256" key="2">
    <source>
        <dbReference type="ARBA" id="ARBA00022980"/>
    </source>
</evidence>
<evidence type="ECO:0000313" key="6">
    <source>
        <dbReference type="Proteomes" id="UP000247586"/>
    </source>
</evidence>
<comment type="subunit">
    <text evidence="4">Part of the 50S ribosomal subunit.</text>
</comment>